<protein>
    <submittedName>
        <fullName evidence="1">Uncharacterized protein</fullName>
    </submittedName>
</protein>
<keyword evidence="2" id="KW-1185">Reference proteome</keyword>
<evidence type="ECO:0000313" key="1">
    <source>
        <dbReference type="EMBL" id="RUT11843.1"/>
    </source>
</evidence>
<reference evidence="1 2" key="1">
    <citation type="journal article" date="2019" name="Genome Biol. Evol.">
        <title>Day and night: Metabolic profiles and evolutionary relationships of six axenic non-marine cyanobacteria.</title>
        <authorList>
            <person name="Will S.E."/>
            <person name="Henke P."/>
            <person name="Boedeker C."/>
            <person name="Huang S."/>
            <person name="Brinkmann H."/>
            <person name="Rohde M."/>
            <person name="Jarek M."/>
            <person name="Friedl T."/>
            <person name="Seufert S."/>
            <person name="Schumacher M."/>
            <person name="Overmann J."/>
            <person name="Neumann-Schaal M."/>
            <person name="Petersen J."/>
        </authorList>
    </citation>
    <scope>NUCLEOTIDE SEQUENCE [LARGE SCALE GENOMIC DNA]</scope>
    <source>
        <strain evidence="1 2">SAG 39.79</strain>
    </source>
</reference>
<comment type="caution">
    <text evidence="1">The sequence shown here is derived from an EMBL/GenBank/DDBJ whole genome shotgun (WGS) entry which is preliminary data.</text>
</comment>
<name>A0AB37UKE0_9CYAN</name>
<dbReference type="AlphaFoldDB" id="A0AB37UKE0"/>
<accession>A0AB37UKE0</accession>
<gene>
    <name evidence="1" type="ORF">DSM107010_28490</name>
</gene>
<organism evidence="1 2">
    <name type="scientific">Chroococcidiopsis cubana SAG 39.79</name>
    <dbReference type="NCBI Taxonomy" id="388085"/>
    <lineage>
        <taxon>Bacteria</taxon>
        <taxon>Bacillati</taxon>
        <taxon>Cyanobacteriota</taxon>
        <taxon>Cyanophyceae</taxon>
        <taxon>Chroococcidiopsidales</taxon>
        <taxon>Chroococcidiopsidaceae</taxon>
        <taxon>Chroococcidiopsis</taxon>
    </lineage>
</organism>
<dbReference type="Proteomes" id="UP000282574">
    <property type="component" value="Unassembled WGS sequence"/>
</dbReference>
<proteinExistence type="predicted"/>
<evidence type="ECO:0000313" key="2">
    <source>
        <dbReference type="Proteomes" id="UP000282574"/>
    </source>
</evidence>
<dbReference type="EMBL" id="RSCK01000020">
    <property type="protein sequence ID" value="RUT11843.1"/>
    <property type="molecule type" value="Genomic_DNA"/>
</dbReference>
<sequence length="54" mass="6011">MRVAEFSDELVERSGDAKVKGIELLLLERGKQLAASGRRAIAIPSRENLQIDFI</sequence>